<evidence type="ECO:0000256" key="2">
    <source>
        <dbReference type="SAM" id="SignalP"/>
    </source>
</evidence>
<dbReference type="EMBL" id="CAJVCH010041053">
    <property type="protein sequence ID" value="CAG7716759.1"/>
    <property type="molecule type" value="Genomic_DNA"/>
</dbReference>
<accession>A0A8J2JLS1</accession>
<organism evidence="3 4">
    <name type="scientific">Allacma fusca</name>
    <dbReference type="NCBI Taxonomy" id="39272"/>
    <lineage>
        <taxon>Eukaryota</taxon>
        <taxon>Metazoa</taxon>
        <taxon>Ecdysozoa</taxon>
        <taxon>Arthropoda</taxon>
        <taxon>Hexapoda</taxon>
        <taxon>Collembola</taxon>
        <taxon>Symphypleona</taxon>
        <taxon>Sminthuridae</taxon>
        <taxon>Allacma</taxon>
    </lineage>
</organism>
<feature type="chain" id="PRO_5035224522" description="Cystatin domain-containing protein" evidence="2">
    <location>
        <begin position="22"/>
        <end position="138"/>
    </location>
</feature>
<feature type="signal peptide" evidence="2">
    <location>
        <begin position="1"/>
        <end position="21"/>
    </location>
</feature>
<proteinExistence type="predicted"/>
<comment type="caution">
    <text evidence="3">The sequence shown here is derived from an EMBL/GenBank/DDBJ whole genome shotgun (WGS) entry which is preliminary data.</text>
</comment>
<name>A0A8J2JLS1_9HEXA</name>
<reference evidence="3" key="1">
    <citation type="submission" date="2021-06" db="EMBL/GenBank/DDBJ databases">
        <authorList>
            <person name="Hodson N. C."/>
            <person name="Mongue J. A."/>
            <person name="Jaron S. K."/>
        </authorList>
    </citation>
    <scope>NUCLEOTIDE SEQUENCE</scope>
</reference>
<evidence type="ECO:0000313" key="3">
    <source>
        <dbReference type="EMBL" id="CAG7716759.1"/>
    </source>
</evidence>
<keyword evidence="4" id="KW-1185">Reference proteome</keyword>
<evidence type="ECO:0008006" key="5">
    <source>
        <dbReference type="Google" id="ProtNLM"/>
    </source>
</evidence>
<sequence length="138" mass="16356">MHCKIFLSFLLLSLFITTCLASERKRSKQRPGGLSQEKPADETIRELFRDPDVSRPAKRQIQSQRDSTSSRRRIRKIKPLAYKSQVVSGVMYYVRTRVTDRDSYQIWWIKIYEQSWNDYVKVVNVTGPQDEDEEVAYF</sequence>
<evidence type="ECO:0000256" key="1">
    <source>
        <dbReference type="SAM" id="MobiDB-lite"/>
    </source>
</evidence>
<keyword evidence="2" id="KW-0732">Signal</keyword>
<dbReference type="Proteomes" id="UP000708208">
    <property type="component" value="Unassembled WGS sequence"/>
</dbReference>
<feature type="region of interest" description="Disordered" evidence="1">
    <location>
        <begin position="27"/>
        <end position="73"/>
    </location>
</feature>
<dbReference type="AlphaFoldDB" id="A0A8J2JLS1"/>
<feature type="compositionally biased region" description="Basic and acidic residues" evidence="1">
    <location>
        <begin position="38"/>
        <end position="55"/>
    </location>
</feature>
<protein>
    <recommendedName>
        <fullName evidence="5">Cystatin domain-containing protein</fullName>
    </recommendedName>
</protein>
<gene>
    <name evidence="3" type="ORF">AFUS01_LOCUS6249</name>
</gene>
<evidence type="ECO:0000313" key="4">
    <source>
        <dbReference type="Proteomes" id="UP000708208"/>
    </source>
</evidence>